<feature type="domain" description="Complex 1 LYR protein" evidence="5">
    <location>
        <begin position="11"/>
        <end position="68"/>
    </location>
</feature>
<dbReference type="PANTHER" id="PTHR46749">
    <property type="entry name" value="COMPLEX III ASSEMBLY FACTOR LYRM7"/>
    <property type="match status" value="1"/>
</dbReference>
<dbReference type="CDD" id="cd20267">
    <property type="entry name" value="Complex1_LYR_LYRM7"/>
    <property type="match status" value="1"/>
</dbReference>
<dbReference type="GO" id="GO:0044183">
    <property type="term" value="F:protein folding chaperone"/>
    <property type="evidence" value="ECO:0007669"/>
    <property type="project" value="TreeGrafter"/>
</dbReference>
<evidence type="ECO:0000313" key="9">
    <source>
        <dbReference type="Proteomes" id="UP001162541"/>
    </source>
</evidence>
<evidence type="ECO:0000313" key="6">
    <source>
        <dbReference type="EMBL" id="BBM99923.1"/>
    </source>
</evidence>
<proteinExistence type="predicted"/>
<protein>
    <recommendedName>
        <fullName evidence="5">Complex 1 LYR protein domain-containing protein</fullName>
    </recommendedName>
</protein>
<dbReference type="InterPro" id="IPR050435">
    <property type="entry name" value="MZM1/LYRM7"/>
</dbReference>
<dbReference type="GO" id="GO:0034551">
    <property type="term" value="P:mitochondrial respiratory chain complex III assembly"/>
    <property type="evidence" value="ECO:0007669"/>
    <property type="project" value="InterPro"/>
</dbReference>
<keyword evidence="8" id="KW-1185">Reference proteome</keyword>
<evidence type="ECO:0000256" key="3">
    <source>
        <dbReference type="ARBA" id="ARBA00023186"/>
    </source>
</evidence>
<feature type="region of interest" description="Disordered" evidence="4">
    <location>
        <begin position="91"/>
        <end position="113"/>
    </location>
</feature>
<reference evidence="7 8" key="1">
    <citation type="submission" date="2016-03" db="EMBL/GenBank/DDBJ databases">
        <title>Mechanisms controlling the formation of the plant cell surface in tip-growing cells are functionally conserved among land plants.</title>
        <authorList>
            <person name="Honkanen S."/>
            <person name="Jones V.A."/>
            <person name="Morieri G."/>
            <person name="Champion C."/>
            <person name="Hetherington A.J."/>
            <person name="Kelly S."/>
            <person name="Saint-Marcoux D."/>
            <person name="Proust H."/>
            <person name="Prescott H."/>
            <person name="Dolan L."/>
        </authorList>
    </citation>
    <scope>NUCLEOTIDE SEQUENCE [LARGE SCALE GENOMIC DNA]</scope>
    <source>
        <strain evidence="8">cv. Tak-1 and cv. Tak-2</strain>
        <tissue evidence="7">Whole gametophyte</tissue>
    </source>
</reference>
<evidence type="ECO:0000256" key="4">
    <source>
        <dbReference type="SAM" id="MobiDB-lite"/>
    </source>
</evidence>
<dbReference type="InterPro" id="IPR008011">
    <property type="entry name" value="Complex1_LYR_dom"/>
</dbReference>
<name>A0A176W4J8_MARPO</name>
<organism evidence="7 8">
    <name type="scientific">Marchantia polymorpha subsp. ruderalis</name>
    <dbReference type="NCBI Taxonomy" id="1480154"/>
    <lineage>
        <taxon>Eukaryota</taxon>
        <taxon>Viridiplantae</taxon>
        <taxon>Streptophyta</taxon>
        <taxon>Embryophyta</taxon>
        <taxon>Marchantiophyta</taxon>
        <taxon>Marchantiopsida</taxon>
        <taxon>Marchantiidae</taxon>
        <taxon>Marchantiales</taxon>
        <taxon>Marchantiaceae</taxon>
        <taxon>Marchantia</taxon>
    </lineage>
</organism>
<comment type="subcellular location">
    <subcellularLocation>
        <location evidence="1">Mitochondrion matrix</location>
    </subcellularLocation>
</comment>
<gene>
    <name evidence="7" type="ORF">AXG93_3911s1440</name>
    <name evidence="6" type="ORF">Mp_1g24850</name>
</gene>
<evidence type="ECO:0000256" key="2">
    <source>
        <dbReference type="ARBA" id="ARBA00023128"/>
    </source>
</evidence>
<dbReference type="EMBL" id="LVLJ01001899">
    <property type="protein sequence ID" value="OAE27462.1"/>
    <property type="molecule type" value="Genomic_DNA"/>
</dbReference>
<dbReference type="Pfam" id="PF05347">
    <property type="entry name" value="Complex1_LYR"/>
    <property type="match status" value="1"/>
</dbReference>
<reference evidence="6" key="2">
    <citation type="journal article" date="2019" name="Curr. Biol.">
        <title>Chromatin organization in early land plants reveals an ancestral association between H3K27me3, transposons, and constitutive heterochromatin.</title>
        <authorList>
            <person name="Montgomery S.A."/>
            <person name="Tanizawa Y."/>
            <person name="Galik B."/>
            <person name="Wang N."/>
            <person name="Ito T."/>
            <person name="Mochizuki T."/>
            <person name="Akimcheva S."/>
            <person name="Bowman J."/>
            <person name="Cognat V."/>
            <person name="Drouard L."/>
            <person name="Ekker H."/>
            <person name="Houng S."/>
            <person name="Kohchi T."/>
            <person name="Lin S."/>
            <person name="Liu L.D."/>
            <person name="Nakamura Y."/>
            <person name="Valeeva L.R."/>
            <person name="Shakirov E.V."/>
            <person name="Shippen D.E."/>
            <person name="Wei W."/>
            <person name="Yagura M."/>
            <person name="Yamaoka S."/>
            <person name="Yamato K.T."/>
            <person name="Liu C."/>
            <person name="Berger F."/>
        </authorList>
    </citation>
    <scope>NUCLEOTIDE SEQUENCE [LARGE SCALE GENOMIC DNA]</scope>
    <source>
        <strain evidence="6">Tak-1</strain>
    </source>
</reference>
<evidence type="ECO:0000313" key="8">
    <source>
        <dbReference type="Proteomes" id="UP000077202"/>
    </source>
</evidence>
<dbReference type="PANTHER" id="PTHR46749:SF1">
    <property type="entry name" value="COMPLEX III ASSEMBLY FACTOR LYRM7"/>
    <property type="match status" value="1"/>
</dbReference>
<dbReference type="EMBL" id="AP019866">
    <property type="protein sequence ID" value="BBM99923.1"/>
    <property type="molecule type" value="Genomic_DNA"/>
</dbReference>
<keyword evidence="3" id="KW-0143">Chaperone</keyword>
<keyword evidence="2" id="KW-0496">Mitochondrion</keyword>
<evidence type="ECO:0000256" key="1">
    <source>
        <dbReference type="ARBA" id="ARBA00004305"/>
    </source>
</evidence>
<dbReference type="Proteomes" id="UP000077202">
    <property type="component" value="Unassembled WGS sequence"/>
</dbReference>
<dbReference type="GO" id="GO:0005759">
    <property type="term" value="C:mitochondrial matrix"/>
    <property type="evidence" value="ECO:0007669"/>
    <property type="project" value="UniProtKB-SubCell"/>
</dbReference>
<accession>A0A176W4J8</accession>
<dbReference type="Proteomes" id="UP001162541">
    <property type="component" value="Chromosome 1"/>
</dbReference>
<dbReference type="InterPro" id="IPR045298">
    <property type="entry name" value="Complex1_LYR_LYRM7"/>
</dbReference>
<dbReference type="AlphaFoldDB" id="A0A176W4J8"/>
<evidence type="ECO:0000259" key="5">
    <source>
        <dbReference type="Pfam" id="PF05347"/>
    </source>
</evidence>
<reference evidence="9" key="3">
    <citation type="journal article" date="2020" name="Curr. Biol.">
        <title>Chromatin organization in early land plants reveals an ancestral association between H3K27me3, transposons, and constitutive heterochromatin.</title>
        <authorList>
            <person name="Montgomery S.A."/>
            <person name="Tanizawa Y."/>
            <person name="Galik B."/>
            <person name="Wang N."/>
            <person name="Ito T."/>
            <person name="Mochizuki T."/>
            <person name="Akimcheva S."/>
            <person name="Bowman J.L."/>
            <person name="Cognat V."/>
            <person name="Marechal-Drouard L."/>
            <person name="Ekker H."/>
            <person name="Hong S.F."/>
            <person name="Kohchi T."/>
            <person name="Lin S.S."/>
            <person name="Liu L.D."/>
            <person name="Nakamura Y."/>
            <person name="Valeeva L.R."/>
            <person name="Shakirov E.V."/>
            <person name="Shippen D.E."/>
            <person name="Wei W.L."/>
            <person name="Yagura M."/>
            <person name="Yamaoka S."/>
            <person name="Yamato K.T."/>
            <person name="Liu C."/>
            <person name="Berger F."/>
        </authorList>
    </citation>
    <scope>NUCLEOTIDE SEQUENCE [LARGE SCALE GENOMIC DNA]</scope>
    <source>
        <strain evidence="9">Tak-1</strain>
    </source>
</reference>
<evidence type="ECO:0000313" key="7">
    <source>
        <dbReference type="EMBL" id="OAE27462.1"/>
    </source>
</evidence>
<sequence length="113" mass="12412">MATASSRAGDAISIFRALLRVRREAFAGDKQALKLSAAQIRQEFEANRHVTDEATLSELLAQGREAVDFIALNVVQAKLNDRGNYEMKLEKEHAGETAEEVVPTTKKGKKTPS</sequence>